<dbReference type="InterPro" id="IPR006076">
    <property type="entry name" value="FAD-dep_OxRdtase"/>
</dbReference>
<evidence type="ECO:0000313" key="8">
    <source>
        <dbReference type="EMBL" id="SGZ03777.1"/>
    </source>
</evidence>
<dbReference type="KEGG" id="mvs:MVIS_1196"/>
<dbReference type="Pfam" id="PF01266">
    <property type="entry name" value="DAO"/>
    <property type="match status" value="1"/>
</dbReference>
<organism evidence="7 10">
    <name type="scientific">Moritella viscosa</name>
    <dbReference type="NCBI Taxonomy" id="80854"/>
    <lineage>
        <taxon>Bacteria</taxon>
        <taxon>Pseudomonadati</taxon>
        <taxon>Pseudomonadota</taxon>
        <taxon>Gammaproteobacteria</taxon>
        <taxon>Alteromonadales</taxon>
        <taxon>Moritellaceae</taxon>
        <taxon>Moritella</taxon>
    </lineage>
</organism>
<evidence type="ECO:0000313" key="7">
    <source>
        <dbReference type="EMBL" id="SGY87236.1"/>
    </source>
</evidence>
<evidence type="ECO:0000313" key="9">
    <source>
        <dbReference type="Proteomes" id="UP000182660"/>
    </source>
</evidence>
<keyword evidence="2" id="KW-0285">Flavoprotein</keyword>
<dbReference type="InterPro" id="IPR036188">
    <property type="entry name" value="FAD/NAD-bd_sf"/>
</dbReference>
<evidence type="ECO:0000256" key="1">
    <source>
        <dbReference type="ARBA" id="ARBA00001974"/>
    </source>
</evidence>
<evidence type="ECO:0000259" key="6">
    <source>
        <dbReference type="Pfam" id="PF01266"/>
    </source>
</evidence>
<evidence type="ECO:0000313" key="10">
    <source>
        <dbReference type="Proteomes" id="UP000183794"/>
    </source>
</evidence>
<dbReference type="GO" id="GO:0047545">
    <property type="term" value="F:(S)-2-hydroxyglutarate dehydrogenase activity"/>
    <property type="evidence" value="ECO:0007669"/>
    <property type="project" value="TreeGrafter"/>
</dbReference>
<keyword evidence="4" id="KW-0560">Oxidoreductase</keyword>
<dbReference type="NCBIfam" id="NF008726">
    <property type="entry name" value="PRK11728.1"/>
    <property type="match status" value="1"/>
</dbReference>
<comment type="similarity">
    <text evidence="5">Belongs to the L2HGDH family.</text>
</comment>
<dbReference type="Proteomes" id="UP000183794">
    <property type="component" value="Unassembled WGS sequence"/>
</dbReference>
<dbReference type="PANTHER" id="PTHR43104">
    <property type="entry name" value="L-2-HYDROXYGLUTARATE DEHYDROGENASE, MITOCHONDRIAL"/>
    <property type="match status" value="1"/>
</dbReference>
<dbReference type="PATRIC" id="fig|80854.5.peg.1267"/>
<accession>A0A090K5X2</accession>
<proteinExistence type="inferred from homology"/>
<sequence length="431" mass="47849">MKSSDKSSSETNSADYCVYDYIIIGGGIVGVSTAWQLQQREPDKRILLIEKEGKLSQHQTGHNSGVIHAGVYYEPGSMKANFCKAGVAATKAFCDKHDIPVENCGKLLVATNVLELQRMEALYKRCRDNGIDVELLDAAGLAEKEPNITGLGAIFVSSTSIVNYRLVTEKMAEEFCVLGGYIAMDTEVTHLIEKSDHIDVQCHQKIALGSSLKNRDYVAKFLITCSGLIADRVTKMLNIDTEFQIIPYRGEYYRLQSQHNNIVNHLIYPIPDPELPFLGVHLTRMIDGSVTVGPNAVQGWKREGYGKVNIDLRDICDMIMFPGFWRVSAKNLKTGLIETKNSWWKPGYLKLVNKYCPILKVKDLEDYPAGIRAQAVLKDGSLVHDFLFAESPRSLHVCNAPSPAATSAIPIGDYICNKVRDKTLTLVSDAN</sequence>
<feature type="domain" description="FAD dependent oxidoreductase" evidence="6">
    <location>
        <begin position="20"/>
        <end position="416"/>
    </location>
</feature>
<dbReference type="Gene3D" id="3.50.50.60">
    <property type="entry name" value="FAD/NAD(P)-binding domain"/>
    <property type="match status" value="1"/>
</dbReference>
<protein>
    <submittedName>
        <fullName evidence="7">Transcriptional regulator, putative</fullName>
    </submittedName>
</protein>
<dbReference type="EMBL" id="FPLD01000025">
    <property type="protein sequence ID" value="SGY87236.1"/>
    <property type="molecule type" value="Genomic_DNA"/>
</dbReference>
<dbReference type="EMBL" id="FPLJ01000145">
    <property type="protein sequence ID" value="SGZ03777.1"/>
    <property type="molecule type" value="Genomic_DNA"/>
</dbReference>
<dbReference type="Proteomes" id="UP000182660">
    <property type="component" value="Unassembled WGS sequence"/>
</dbReference>
<dbReference type="STRING" id="80854.MVIS_1196"/>
<name>A0A090K5X2_9GAMM</name>
<dbReference type="GO" id="GO:0005737">
    <property type="term" value="C:cytoplasm"/>
    <property type="evidence" value="ECO:0007669"/>
    <property type="project" value="TreeGrafter"/>
</dbReference>
<evidence type="ECO:0000256" key="4">
    <source>
        <dbReference type="ARBA" id="ARBA00023002"/>
    </source>
</evidence>
<evidence type="ECO:0000256" key="2">
    <source>
        <dbReference type="ARBA" id="ARBA00022630"/>
    </source>
</evidence>
<dbReference type="RefSeq" id="WP_370429927.1">
    <property type="nucleotide sequence ID" value="NZ_CAWQZC010000047.1"/>
</dbReference>
<dbReference type="PANTHER" id="PTHR43104:SF2">
    <property type="entry name" value="L-2-HYDROXYGLUTARATE DEHYDROGENASE, MITOCHONDRIAL"/>
    <property type="match status" value="1"/>
</dbReference>
<reference evidence="8 9" key="1">
    <citation type="submission" date="2016-11" db="EMBL/GenBank/DDBJ databases">
        <authorList>
            <person name="Klemetsen T."/>
        </authorList>
    </citation>
    <scope>NUCLEOTIDE SEQUENCE [LARGE SCALE GENOMIC DNA]</scope>
    <source>
        <strain evidence="8">MT 2528</strain>
    </source>
</reference>
<dbReference type="HOGENOM" id="CLU_024775_0_1_6"/>
<gene>
    <name evidence="8" type="ORF">MT2528_4667</name>
    <name evidence="7" type="ORF">NVI5450_0726</name>
</gene>
<keyword evidence="9" id="KW-1185">Reference proteome</keyword>
<keyword evidence="3" id="KW-0274">FAD</keyword>
<dbReference type="AlphaFoldDB" id="A0A090K5X2"/>
<comment type="cofactor">
    <cofactor evidence="1">
        <name>FAD</name>
        <dbReference type="ChEBI" id="CHEBI:57692"/>
    </cofactor>
</comment>
<dbReference type="SUPFAM" id="SSF51905">
    <property type="entry name" value="FAD/NAD(P)-binding domain"/>
    <property type="match status" value="1"/>
</dbReference>
<evidence type="ECO:0000256" key="5">
    <source>
        <dbReference type="ARBA" id="ARBA00037941"/>
    </source>
</evidence>
<evidence type="ECO:0000256" key="3">
    <source>
        <dbReference type="ARBA" id="ARBA00022827"/>
    </source>
</evidence>
<dbReference type="Gene3D" id="3.30.9.10">
    <property type="entry name" value="D-Amino Acid Oxidase, subunit A, domain 2"/>
    <property type="match status" value="1"/>
</dbReference>
<reference evidence="7 10" key="2">
    <citation type="submission" date="2016-11" db="EMBL/GenBank/DDBJ databases">
        <authorList>
            <person name="Jaros S."/>
            <person name="Januszkiewicz K."/>
            <person name="Wedrychowicz H."/>
        </authorList>
    </citation>
    <scope>NUCLEOTIDE SEQUENCE [LARGE SCALE GENOMIC DNA]</scope>
    <source>
        <strain evidence="7">NVI 5450</strain>
    </source>
</reference>
<dbReference type="GeneID" id="61298114"/>